<keyword evidence="10" id="KW-0131">Cell cycle</keyword>
<comment type="similarity">
    <text evidence="3">Belongs to the NUF2 family.</text>
</comment>
<proteinExistence type="inferred from homology"/>
<dbReference type="AlphaFoldDB" id="A0A7S1DEE3"/>
<keyword evidence="11" id="KW-0137">Centromere</keyword>
<reference evidence="15" key="1">
    <citation type="submission" date="2021-01" db="EMBL/GenBank/DDBJ databases">
        <authorList>
            <person name="Corre E."/>
            <person name="Pelletier E."/>
            <person name="Niang G."/>
            <person name="Scheremetjew M."/>
            <person name="Finn R."/>
            <person name="Kale V."/>
            <person name="Holt S."/>
            <person name="Cochrane G."/>
            <person name="Meng A."/>
            <person name="Brown T."/>
            <person name="Cohen L."/>
        </authorList>
    </citation>
    <scope>NUCLEOTIDE SEQUENCE</scope>
    <source>
        <strain evidence="15">CCMP644</strain>
    </source>
</reference>
<evidence type="ECO:0000256" key="2">
    <source>
        <dbReference type="ARBA" id="ARBA00004629"/>
    </source>
</evidence>
<dbReference type="GO" id="GO:0045132">
    <property type="term" value="P:meiotic chromosome segregation"/>
    <property type="evidence" value="ECO:0007669"/>
    <property type="project" value="TreeGrafter"/>
</dbReference>
<dbReference type="EMBL" id="HBFX01001379">
    <property type="protein sequence ID" value="CAD8946271.1"/>
    <property type="molecule type" value="Transcribed_RNA"/>
</dbReference>
<evidence type="ECO:0000256" key="12">
    <source>
        <dbReference type="SAM" id="Coils"/>
    </source>
</evidence>
<evidence type="ECO:0000256" key="8">
    <source>
        <dbReference type="ARBA" id="ARBA00023054"/>
    </source>
</evidence>
<evidence type="ECO:0000256" key="3">
    <source>
        <dbReference type="ARBA" id="ARBA00005498"/>
    </source>
</evidence>
<evidence type="ECO:0000256" key="1">
    <source>
        <dbReference type="ARBA" id="ARBA00004123"/>
    </source>
</evidence>
<organism evidence="15">
    <name type="scientific">Hemiselmis andersenii</name>
    <name type="common">Cryptophyte alga</name>
    <dbReference type="NCBI Taxonomy" id="464988"/>
    <lineage>
        <taxon>Eukaryota</taxon>
        <taxon>Cryptophyceae</taxon>
        <taxon>Cryptomonadales</taxon>
        <taxon>Hemiselmidaceae</taxon>
        <taxon>Hemiselmis</taxon>
    </lineage>
</organism>
<dbReference type="Pfam" id="PF18595">
    <property type="entry name" value="Nuf2_DHR10-like"/>
    <property type="match status" value="1"/>
</dbReference>
<evidence type="ECO:0000256" key="11">
    <source>
        <dbReference type="ARBA" id="ARBA00023328"/>
    </source>
</evidence>
<evidence type="ECO:0000259" key="14">
    <source>
        <dbReference type="Pfam" id="PF18595"/>
    </source>
</evidence>
<keyword evidence="7" id="KW-0995">Kinetochore</keyword>
<gene>
    <name evidence="15" type="ORF">HAND00432_LOCUS789</name>
</gene>
<keyword evidence="5" id="KW-0132">Cell division</keyword>
<comment type="subcellular location">
    <subcellularLocation>
        <location evidence="2">Chromosome</location>
        <location evidence="2">Centromere</location>
        <location evidence="2">Kinetochore</location>
    </subcellularLocation>
    <subcellularLocation>
        <location evidence="1">Nucleus</location>
    </subcellularLocation>
</comment>
<evidence type="ECO:0000259" key="13">
    <source>
        <dbReference type="Pfam" id="PF03800"/>
    </source>
</evidence>
<dbReference type="GO" id="GO:0031262">
    <property type="term" value="C:Ndc80 complex"/>
    <property type="evidence" value="ECO:0007669"/>
    <property type="project" value="InterPro"/>
</dbReference>
<feature type="domain" description="Nuf2 DHR10-like" evidence="14">
    <location>
        <begin position="256"/>
        <end position="368"/>
    </location>
</feature>
<evidence type="ECO:0000256" key="7">
    <source>
        <dbReference type="ARBA" id="ARBA00022838"/>
    </source>
</evidence>
<dbReference type="InterPro" id="IPR041112">
    <property type="entry name" value="Nuf2_DHR10-like"/>
</dbReference>
<feature type="coiled-coil region" evidence="12">
    <location>
        <begin position="379"/>
        <end position="431"/>
    </location>
</feature>
<evidence type="ECO:0000256" key="5">
    <source>
        <dbReference type="ARBA" id="ARBA00022618"/>
    </source>
</evidence>
<evidence type="ECO:0008006" key="16">
    <source>
        <dbReference type="Google" id="ProtNLM"/>
    </source>
</evidence>
<dbReference type="GO" id="GO:0005634">
    <property type="term" value="C:nucleus"/>
    <property type="evidence" value="ECO:0007669"/>
    <property type="project" value="UniProtKB-SubCell"/>
</dbReference>
<name>A0A7S1DEE3_HEMAN</name>
<feature type="coiled-coil region" evidence="12">
    <location>
        <begin position="141"/>
        <end position="196"/>
    </location>
</feature>
<evidence type="ECO:0000256" key="6">
    <source>
        <dbReference type="ARBA" id="ARBA00022776"/>
    </source>
</evidence>
<evidence type="ECO:0000313" key="15">
    <source>
        <dbReference type="EMBL" id="CAD8946271.1"/>
    </source>
</evidence>
<dbReference type="Gene3D" id="1.10.418.60">
    <property type="entry name" value="Ncd80 complex, Nuf2 subunit"/>
    <property type="match status" value="1"/>
</dbReference>
<dbReference type="GO" id="GO:0051383">
    <property type="term" value="P:kinetochore organization"/>
    <property type="evidence" value="ECO:0007669"/>
    <property type="project" value="TreeGrafter"/>
</dbReference>
<protein>
    <recommendedName>
        <fullName evidence="16">Kinetochore protein NUF2</fullName>
    </recommendedName>
</protein>
<keyword evidence="8 12" id="KW-0175">Coiled coil</keyword>
<accession>A0A7S1DEE3</accession>
<keyword evidence="9" id="KW-0539">Nucleus</keyword>
<keyword evidence="4" id="KW-0158">Chromosome</keyword>
<feature type="coiled-coil region" evidence="12">
    <location>
        <begin position="257"/>
        <end position="346"/>
    </location>
</feature>
<dbReference type="GO" id="GO:0007052">
    <property type="term" value="P:mitotic spindle organization"/>
    <property type="evidence" value="ECO:0007669"/>
    <property type="project" value="TreeGrafter"/>
</dbReference>
<dbReference type="InterPro" id="IPR038275">
    <property type="entry name" value="Nuf2_N_sf"/>
</dbReference>
<evidence type="ECO:0000256" key="10">
    <source>
        <dbReference type="ARBA" id="ARBA00023306"/>
    </source>
</evidence>
<dbReference type="GO" id="GO:0044877">
    <property type="term" value="F:protein-containing complex binding"/>
    <property type="evidence" value="ECO:0007669"/>
    <property type="project" value="TreeGrafter"/>
</dbReference>
<dbReference type="GO" id="GO:0051301">
    <property type="term" value="P:cell division"/>
    <property type="evidence" value="ECO:0007669"/>
    <property type="project" value="UniProtKB-KW"/>
</dbReference>
<evidence type="ECO:0000256" key="4">
    <source>
        <dbReference type="ARBA" id="ARBA00022454"/>
    </source>
</evidence>
<dbReference type="PANTHER" id="PTHR21650">
    <property type="entry name" value="MEMBRALIN/KINETOCHORE PROTEIN NUF2"/>
    <property type="match status" value="1"/>
</dbReference>
<dbReference type="GO" id="GO:0051315">
    <property type="term" value="P:attachment of mitotic spindle microtubules to kinetochore"/>
    <property type="evidence" value="ECO:0007669"/>
    <property type="project" value="TreeGrafter"/>
</dbReference>
<evidence type="ECO:0000256" key="9">
    <source>
        <dbReference type="ARBA" id="ARBA00023242"/>
    </source>
</evidence>
<dbReference type="PANTHER" id="PTHR21650:SF2">
    <property type="entry name" value="KINETOCHORE PROTEIN NUF2"/>
    <property type="match status" value="1"/>
</dbReference>
<dbReference type="InterPro" id="IPR005549">
    <property type="entry name" value="Kinetochore_Nuf2_N"/>
</dbReference>
<keyword evidence="6" id="KW-0498">Mitosis</keyword>
<dbReference type="Pfam" id="PF03800">
    <property type="entry name" value="Nuf2"/>
    <property type="match status" value="1"/>
</dbReference>
<sequence>MSSQYSFPILETREILECMMELGCTVSEEQLTKPSPDHITRLMEQLLDLFLGFSTDESSQMRFSGMDAFEHPELHEFSVGQLAFNRSIMKLMLCSGVHDFSLKDIQKPEHKRLIKIFSAIINFAKFREEKVGAYEEFVARSQAIEEEKEAVDAKCEELTEQLHYLRAQRKQEQPLINELLEENQKMEDHIKALNVEQGTIKNKIHDIKQVRQATSDKRDHDQFALLNVKAEVTKLQGLVVRSPERTKREIKEMGFQLESDKENLTELDSRLQGMRRKIDGLAKTEKDAGKLTKQLREAEEHLIKLKASKKESKGLASVISEHTGQLDELEAQGQSLLRQANSIASRVAEQEAKQKMMMEAATRELEKWRGLQVAADQENVHHKAQIEELDDQARVLEKRMVDAEMTERLEMDKLLAEHSKVESELHSYNQRILAAISVE</sequence>
<feature type="domain" description="Kinetochore protein Nuf2 N-terminal" evidence="13">
    <location>
        <begin position="4"/>
        <end position="141"/>
    </location>
</feature>